<feature type="compositionally biased region" description="Basic residues" evidence="2">
    <location>
        <begin position="412"/>
        <end position="421"/>
    </location>
</feature>
<keyword evidence="5" id="KW-1185">Reference proteome</keyword>
<accession>K4AJ14</accession>
<name>K4AJ14_SETIT</name>
<dbReference type="InParanoid" id="K4AJ14"/>
<dbReference type="STRING" id="4555.K4AJ14"/>
<feature type="compositionally biased region" description="Basic and acidic residues" evidence="2">
    <location>
        <begin position="143"/>
        <end position="159"/>
    </location>
</feature>
<reference evidence="5" key="1">
    <citation type="journal article" date="2012" name="Nat. Biotechnol.">
        <title>Reference genome sequence of the model plant Setaria.</title>
        <authorList>
            <person name="Bennetzen J.L."/>
            <person name="Schmutz J."/>
            <person name="Wang H."/>
            <person name="Percifield R."/>
            <person name="Hawkins J."/>
            <person name="Pontaroli A.C."/>
            <person name="Estep M."/>
            <person name="Feng L."/>
            <person name="Vaughn J.N."/>
            <person name="Grimwood J."/>
            <person name="Jenkins J."/>
            <person name="Barry K."/>
            <person name="Lindquist E."/>
            <person name="Hellsten U."/>
            <person name="Deshpande S."/>
            <person name="Wang X."/>
            <person name="Wu X."/>
            <person name="Mitros T."/>
            <person name="Triplett J."/>
            <person name="Yang X."/>
            <person name="Ye C.Y."/>
            <person name="Mauro-Herrera M."/>
            <person name="Wang L."/>
            <person name="Li P."/>
            <person name="Sharma M."/>
            <person name="Sharma R."/>
            <person name="Ronald P.C."/>
            <person name="Panaud O."/>
            <person name="Kellogg E.A."/>
            <person name="Brutnell T.P."/>
            <person name="Doust A.N."/>
            <person name="Tuskan G.A."/>
            <person name="Rokhsar D."/>
            <person name="Devos K.M."/>
        </authorList>
    </citation>
    <scope>NUCLEOTIDE SEQUENCE [LARGE SCALE GENOMIC DNA]</scope>
    <source>
        <strain evidence="5">cv. Yugu1</strain>
    </source>
</reference>
<dbReference type="Gramene" id="KQK91603">
    <property type="protein sequence ID" value="KQK91603"/>
    <property type="gene ID" value="SETIT_038878mg"/>
</dbReference>
<keyword evidence="1" id="KW-0862">Zinc</keyword>
<dbReference type="HOGENOM" id="CLU_436560_0_0_1"/>
<keyword evidence="1" id="KW-0479">Metal-binding</keyword>
<evidence type="ECO:0000256" key="1">
    <source>
        <dbReference type="PROSITE-ProRule" id="PRU00047"/>
    </source>
</evidence>
<dbReference type="EnsemblPlants" id="KQK91603">
    <property type="protein sequence ID" value="KQK91603"/>
    <property type="gene ID" value="SETIT_038878mg"/>
</dbReference>
<evidence type="ECO:0000313" key="5">
    <source>
        <dbReference type="Proteomes" id="UP000004995"/>
    </source>
</evidence>
<evidence type="ECO:0000313" key="4">
    <source>
        <dbReference type="EnsemblPlants" id="KQK91603"/>
    </source>
</evidence>
<reference evidence="4" key="2">
    <citation type="submission" date="2018-08" db="UniProtKB">
        <authorList>
            <consortium name="EnsemblPlants"/>
        </authorList>
    </citation>
    <scope>IDENTIFICATION</scope>
    <source>
        <strain evidence="4">Yugu1</strain>
    </source>
</reference>
<feature type="region of interest" description="Disordered" evidence="2">
    <location>
        <begin position="140"/>
        <end position="183"/>
    </location>
</feature>
<dbReference type="PROSITE" id="PS50158">
    <property type="entry name" value="ZF_CCHC"/>
    <property type="match status" value="1"/>
</dbReference>
<proteinExistence type="predicted"/>
<sequence length="627" mass="67740">MDSTVESVLSGTMPALSVSSMPALGAGTPPVMGVGTQPALGASTAPAMGAGTPRSLGSGSSPATVDDTAQGSGVGFIYSTPLAVVHPYTTVSVKSHVPVTLTMKNSTYSKWASFFKSMCGKFSLQSHIDDDDGQHVQSVTRKSGREMDPWEQQLGEKMDVPAGSTEGSGKAEARRQDTDGLGAASQEANLDRRLIVHGGPAGEDLEEGEFEYDFEEEEPVGGAKKRWFAVARYYSSRIAKSKILFSELSNVWGDVTSRVLGDNRLSEVIIESIPLWIHMYDIPVGVMSIGFVSALGAKVGRVLEVGEAVKGFKRSQGERPNGVYGKYENVPHFCFCCGRIGHAERECLDEELYEGKARFGTKLRALPFKREVARMLSFQATVPPAKRDLNFSGTQKDKVISFSGSSSLNGGRHGRMQQHPKRQQEKEDKEADGLATEGRVEESSNSKFVVTPEVADGLANGVQKMVVDMAVPNGNIDPSVVAGCSQDAMMGFPEMVSGIDSYDGSSDGSLSIQEELMMSKTAGAPLSLHEQLLRLRLRPASPGASKDINKPKKHRSALKLEVIAKSLKEMQQGGVRSDGLHVPPDWIAWSFERTGMFSVRSAYKLAMREKYEMGVILVQKENGLRGK</sequence>
<dbReference type="GO" id="GO:0008270">
    <property type="term" value="F:zinc ion binding"/>
    <property type="evidence" value="ECO:0007669"/>
    <property type="project" value="UniProtKB-KW"/>
</dbReference>
<feature type="region of interest" description="Disordered" evidence="2">
    <location>
        <begin position="400"/>
        <end position="446"/>
    </location>
</feature>
<dbReference type="Proteomes" id="UP000004995">
    <property type="component" value="Unassembled WGS sequence"/>
</dbReference>
<keyword evidence="1" id="KW-0863">Zinc-finger</keyword>
<dbReference type="GO" id="GO:0003676">
    <property type="term" value="F:nucleic acid binding"/>
    <property type="evidence" value="ECO:0007669"/>
    <property type="project" value="InterPro"/>
</dbReference>
<feature type="domain" description="CCHC-type" evidence="3">
    <location>
        <begin position="334"/>
        <end position="347"/>
    </location>
</feature>
<feature type="compositionally biased region" description="Polar residues" evidence="2">
    <location>
        <begin position="55"/>
        <end position="67"/>
    </location>
</feature>
<evidence type="ECO:0000256" key="2">
    <source>
        <dbReference type="SAM" id="MobiDB-lite"/>
    </source>
</evidence>
<evidence type="ECO:0000259" key="3">
    <source>
        <dbReference type="PROSITE" id="PS50158"/>
    </source>
</evidence>
<feature type="compositionally biased region" description="Basic and acidic residues" evidence="2">
    <location>
        <begin position="422"/>
        <end position="444"/>
    </location>
</feature>
<feature type="region of interest" description="Disordered" evidence="2">
    <location>
        <begin position="35"/>
        <end position="67"/>
    </location>
</feature>
<dbReference type="AlphaFoldDB" id="K4AJ14"/>
<feature type="compositionally biased region" description="Basic and acidic residues" evidence="2">
    <location>
        <begin position="169"/>
        <end position="178"/>
    </location>
</feature>
<dbReference type="EMBL" id="AGNK02006051">
    <property type="status" value="NOT_ANNOTATED_CDS"/>
    <property type="molecule type" value="Genomic_DNA"/>
</dbReference>
<dbReference type="InterPro" id="IPR001878">
    <property type="entry name" value="Znf_CCHC"/>
</dbReference>
<organism evidence="4 5">
    <name type="scientific">Setaria italica</name>
    <name type="common">Foxtail millet</name>
    <name type="synonym">Panicum italicum</name>
    <dbReference type="NCBI Taxonomy" id="4555"/>
    <lineage>
        <taxon>Eukaryota</taxon>
        <taxon>Viridiplantae</taxon>
        <taxon>Streptophyta</taxon>
        <taxon>Embryophyta</taxon>
        <taxon>Tracheophyta</taxon>
        <taxon>Spermatophyta</taxon>
        <taxon>Magnoliopsida</taxon>
        <taxon>Liliopsida</taxon>
        <taxon>Poales</taxon>
        <taxon>Poaceae</taxon>
        <taxon>PACMAD clade</taxon>
        <taxon>Panicoideae</taxon>
        <taxon>Panicodae</taxon>
        <taxon>Paniceae</taxon>
        <taxon>Cenchrinae</taxon>
        <taxon>Setaria</taxon>
    </lineage>
</organism>
<protein>
    <recommendedName>
        <fullName evidence="3">CCHC-type domain-containing protein</fullName>
    </recommendedName>
</protein>